<name>A0A1H7DCI4_9LACT</name>
<evidence type="ECO:0000256" key="1">
    <source>
        <dbReference type="ARBA" id="ARBA00023172"/>
    </source>
</evidence>
<dbReference type="PANTHER" id="PTHR10948:SF23">
    <property type="entry name" value="TRANSPOSASE INSI FOR INSERTION SEQUENCE ELEMENT IS30A-RELATED"/>
    <property type="match status" value="1"/>
</dbReference>
<reference evidence="3 4" key="1">
    <citation type="submission" date="2016-10" db="EMBL/GenBank/DDBJ databases">
        <authorList>
            <person name="Varghese N."/>
            <person name="Submissions S."/>
        </authorList>
    </citation>
    <scope>NUCLEOTIDE SEQUENCE [LARGE SCALE GENOMIC DNA]</scope>
    <source>
        <strain evidence="3 4">DSM 22150</strain>
    </source>
</reference>
<keyword evidence="1" id="KW-0233">DNA recombination</keyword>
<dbReference type="Pfam" id="PF13936">
    <property type="entry name" value="HTH_38"/>
    <property type="match status" value="1"/>
</dbReference>
<keyword evidence="4" id="KW-1185">Reference proteome</keyword>
<dbReference type="NCBIfam" id="NF033563">
    <property type="entry name" value="transpos_IS30"/>
    <property type="match status" value="1"/>
</dbReference>
<evidence type="ECO:0000259" key="2">
    <source>
        <dbReference type="PROSITE" id="PS50994"/>
    </source>
</evidence>
<organism evidence="3 4">
    <name type="scientific">Trichococcus ilyis</name>
    <dbReference type="NCBI Taxonomy" id="640938"/>
    <lineage>
        <taxon>Bacteria</taxon>
        <taxon>Bacillati</taxon>
        <taxon>Bacillota</taxon>
        <taxon>Bacilli</taxon>
        <taxon>Lactobacillales</taxon>
        <taxon>Carnobacteriaceae</taxon>
        <taxon>Trichococcus</taxon>
    </lineage>
</organism>
<feature type="domain" description="Integrase catalytic" evidence="2">
    <location>
        <begin position="240"/>
        <end position="399"/>
    </location>
</feature>
<accession>A0A1H7DCI4</accession>
<sequence>MTTQKHLTLEDRYAIQHSLEKRHSFRTIARSLDKDPTSISKEVRRHRQSRYYVGQGRVPNRCIHRQSCAITNLCANKKCRKASCSLCNQCNSVCADFEEELCPRLQRAPYVCNGCKTRESCTLMKSFYKAQEAHQKYEQTLSDSRTGISLTDEELAYVDALVSPLIKQNQSIHHICVHNADRLPICERTLYTLIDRCYLKARNIDLVRKPRFRLRKKKVEKKIDKACRTERTMVDYKRYLDEQEEVVTIQMDTVEGRKGGKVILTLHFTNCHLMLMYLRDHNTSQTVIDVFNKLEEDLGETAFRKLFPVVLTDNGSEFSNPKALEENQRTRIFYCDVNSPFQKGQIEKNHELIRYVLPKGTSFDGLTQADVQLLACHINSYTRKKLNDKSPTESFSFLYGDELLHTLGIELVPPHTINLSPSLFKKEGLSNGN</sequence>
<dbReference type="SUPFAM" id="SSF53098">
    <property type="entry name" value="Ribonuclease H-like"/>
    <property type="match status" value="1"/>
</dbReference>
<dbReference type="InterPro" id="IPR025246">
    <property type="entry name" value="IS30-like_HTH"/>
</dbReference>
<evidence type="ECO:0000313" key="4">
    <source>
        <dbReference type="Proteomes" id="UP000199280"/>
    </source>
</evidence>
<protein>
    <submittedName>
        <fullName evidence="3">Transposase and inactivated derivatives, IS30 family</fullName>
    </submittedName>
</protein>
<evidence type="ECO:0000313" key="3">
    <source>
        <dbReference type="EMBL" id="SEJ98617.1"/>
    </source>
</evidence>
<dbReference type="InterPro" id="IPR053392">
    <property type="entry name" value="Transposase_IS30-like"/>
</dbReference>
<dbReference type="EMBL" id="FNYT01000058">
    <property type="protein sequence ID" value="SEJ98617.1"/>
    <property type="molecule type" value="Genomic_DNA"/>
</dbReference>
<dbReference type="InterPro" id="IPR012337">
    <property type="entry name" value="RNaseH-like_sf"/>
</dbReference>
<dbReference type="InterPro" id="IPR001584">
    <property type="entry name" value="Integrase_cat-core"/>
</dbReference>
<gene>
    <name evidence="3" type="ORF">SAMN05216375_1582</name>
</gene>
<dbReference type="Gene3D" id="3.30.420.10">
    <property type="entry name" value="Ribonuclease H-like superfamily/Ribonuclease H"/>
    <property type="match status" value="1"/>
</dbReference>
<dbReference type="InterPro" id="IPR036397">
    <property type="entry name" value="RNaseH_sf"/>
</dbReference>
<dbReference type="InterPro" id="IPR051917">
    <property type="entry name" value="Transposase-Integrase"/>
</dbReference>
<dbReference type="Proteomes" id="UP000199280">
    <property type="component" value="Unassembled WGS sequence"/>
</dbReference>
<proteinExistence type="predicted"/>
<dbReference type="PANTHER" id="PTHR10948">
    <property type="entry name" value="TRANSPOSASE"/>
    <property type="match status" value="1"/>
</dbReference>
<comment type="caution">
    <text evidence="3">The sequence shown here is derived from an EMBL/GenBank/DDBJ whole genome shotgun (WGS) entry which is preliminary data.</text>
</comment>
<dbReference type="RefSeq" id="WP_093088884.1">
    <property type="nucleotide sequence ID" value="NZ_FNYT01000058.1"/>
</dbReference>
<dbReference type="PROSITE" id="PS50994">
    <property type="entry name" value="INTEGRASE"/>
    <property type="match status" value="1"/>
</dbReference>